<dbReference type="STRING" id="523844.MSTHT_2316"/>
<dbReference type="HOGENOM" id="CLU_053134_0_0_2"/>
<proteinExistence type="inferred from homology"/>
<organism evidence="2 3">
    <name type="scientific">Methanosarcina thermophila (strain ATCC 43570 / DSM 1825 / OCM 12 / VKM B-1830 / TM-1)</name>
    <dbReference type="NCBI Taxonomy" id="523844"/>
    <lineage>
        <taxon>Archaea</taxon>
        <taxon>Methanobacteriati</taxon>
        <taxon>Methanobacteriota</taxon>
        <taxon>Stenosarchaea group</taxon>
        <taxon>Methanomicrobia</taxon>
        <taxon>Methanosarcinales</taxon>
        <taxon>Methanosarcinaceae</taxon>
        <taxon>Methanosarcina</taxon>
    </lineage>
</organism>
<dbReference type="PANTHER" id="PTHR38811">
    <property type="match status" value="1"/>
</dbReference>
<dbReference type="EMBL" id="CP009501">
    <property type="protein sequence ID" value="AKB14074.1"/>
    <property type="molecule type" value="Genomic_DNA"/>
</dbReference>
<dbReference type="SUPFAM" id="SSF52733">
    <property type="entry name" value="Nicotinate mononucleotide:5,6-dimethylbenzimidazole phosphoribosyltransferase (CobT)"/>
    <property type="match status" value="1"/>
</dbReference>
<dbReference type="NCBIfam" id="NF003372">
    <property type="entry name" value="PRK04447.1-5"/>
    <property type="match status" value="1"/>
</dbReference>
<reference evidence="2 3" key="1">
    <citation type="submission" date="2014-07" db="EMBL/GenBank/DDBJ databases">
        <title>Methanogenic archaea and the global carbon cycle.</title>
        <authorList>
            <person name="Henriksen J.R."/>
            <person name="Luke J."/>
            <person name="Reinhart S."/>
            <person name="Benedict M.N."/>
            <person name="Youngblut N.D."/>
            <person name="Metcalf M.E."/>
            <person name="Whitaker R.J."/>
            <person name="Metcalf W.W."/>
        </authorList>
    </citation>
    <scope>NUCLEOTIDE SEQUENCE [LARGE SCALE GENOMIC DNA]</scope>
    <source>
        <strain evidence="3">ATCC 43570 / DSM 1825 / OCM 12 / VKM B-1830 / TM-1</strain>
    </source>
</reference>
<gene>
    <name evidence="2" type="ORF">MSTHT_2316</name>
</gene>
<dbReference type="Gene3D" id="3.40.50.10210">
    <property type="match status" value="1"/>
</dbReference>
<name>A0A0E3H9G7_METTT</name>
<dbReference type="CDD" id="cd02439">
    <property type="entry name" value="DMB-PRT_CobT"/>
    <property type="match status" value="1"/>
</dbReference>
<dbReference type="NCBIfam" id="TIGR00303">
    <property type="entry name" value="nicotinate mononucleotide-dependent phosphoribosyltransferase CobT"/>
    <property type="match status" value="1"/>
</dbReference>
<evidence type="ECO:0000313" key="2">
    <source>
        <dbReference type="EMBL" id="AKB14074.1"/>
    </source>
</evidence>
<dbReference type="InterPro" id="IPR036087">
    <property type="entry name" value="Nict_dMeBzImd_PRibTrfase_sf"/>
</dbReference>
<sequence length="349" mass="37123">MAWIEPEVTRKPRRPMFLCVLSNTKTAHIPKLSAAGKTAELTDYTPAGDAELIETGNIISVPVLPMTPPYDTPTPAIMTRSALKLTDAPYHFINSGLIVTPDVPYIDLKAQPGEDIREPIAVKDVQGIYERAKLLAKRLRNQVDHVVIGESIPGGTTTAMGVLMALGYNGSVSSSADKNPLELKKRVVEEGMKASGLTFGCLKDDPMKAIACMGDPMMPAVVGLVAGFQGTDISVVLAGGTQMAAVYALIKHLGLNTEKLAIATTRYVVEDKSASFTELTRALGVPVVYVADPGFGKSELKGLHKYETGTIKEGAGAGGAMYLAGLYGITQDDFRAEIESLCKLLKAGQ</sequence>
<dbReference type="GO" id="GO:0008939">
    <property type="term" value="F:nicotinate-nucleotide-dimethylbenzimidazole phosphoribosyltransferase activity"/>
    <property type="evidence" value="ECO:0007669"/>
    <property type="project" value="InterPro"/>
</dbReference>
<dbReference type="InterPro" id="IPR002805">
    <property type="entry name" value="Nict_dMeBzImd_PRibTrfase_arc"/>
</dbReference>
<evidence type="ECO:0000256" key="1">
    <source>
        <dbReference type="HAMAP-Rule" id="MF_01086"/>
    </source>
</evidence>
<dbReference type="InterPro" id="IPR003200">
    <property type="entry name" value="Nict_dMeBzImd_PRibTrfase"/>
</dbReference>
<protein>
    <recommendedName>
        <fullName evidence="1">UPF0284 protein MSTHT_2316</fullName>
    </recommendedName>
</protein>
<comment type="similarity">
    <text evidence="1">Belongs to the UPF0284 family.</text>
</comment>
<dbReference type="GeneID" id="41602272"/>
<keyword evidence="2" id="KW-0328">Glycosyltransferase</keyword>
<dbReference type="PATRIC" id="fig|523844.20.peg.2836"/>
<dbReference type="KEGG" id="mthr:MSTHT_2316"/>
<dbReference type="Proteomes" id="UP000066529">
    <property type="component" value="Chromosome"/>
</dbReference>
<dbReference type="RefSeq" id="WP_048168037.1">
    <property type="nucleotide sequence ID" value="NZ_CP009501.1"/>
</dbReference>
<dbReference type="HAMAP" id="MF_01086">
    <property type="entry name" value="UPF0284"/>
    <property type="match status" value="1"/>
</dbReference>
<keyword evidence="2" id="KW-0808">Transferase</keyword>
<accession>A0A0E3H9G7</accession>
<evidence type="ECO:0000313" key="3">
    <source>
        <dbReference type="Proteomes" id="UP000066529"/>
    </source>
</evidence>
<dbReference type="OrthoDB" id="9136at2157"/>
<dbReference type="PANTHER" id="PTHR38811:SF1">
    <property type="entry name" value="UPF0284 PROTEIN SLL1500"/>
    <property type="match status" value="1"/>
</dbReference>
<dbReference type="AlphaFoldDB" id="A0A0E3H9G7"/>